<sequence length="66" mass="7146">MISERVYLLGVILNKILPESTPNNTLSLQLEMDDNPLADYIDVALGATDYAMLLLKREVPGGGKAA</sequence>
<evidence type="ECO:0000313" key="2">
    <source>
        <dbReference type="EMBL" id="QJH95729.1"/>
    </source>
</evidence>
<dbReference type="EMBL" id="MT144627">
    <property type="protein sequence ID" value="QJH95729.1"/>
    <property type="molecule type" value="Genomic_DNA"/>
</dbReference>
<name>A0A6H1ZLB1_9ZZZZ</name>
<gene>
    <name evidence="1" type="ORF">TM448A00882_0017</name>
    <name evidence="2" type="ORF">TM448B00508_0043</name>
</gene>
<evidence type="ECO:0000313" key="1">
    <source>
        <dbReference type="EMBL" id="QJA48262.1"/>
    </source>
</evidence>
<organism evidence="1">
    <name type="scientific">viral metagenome</name>
    <dbReference type="NCBI Taxonomy" id="1070528"/>
    <lineage>
        <taxon>unclassified sequences</taxon>
        <taxon>metagenomes</taxon>
        <taxon>organismal metagenomes</taxon>
    </lineage>
</organism>
<dbReference type="AlphaFoldDB" id="A0A6H1ZLB1"/>
<protein>
    <submittedName>
        <fullName evidence="1">Uncharacterized protein</fullName>
    </submittedName>
</protein>
<reference evidence="1" key="1">
    <citation type="submission" date="2020-03" db="EMBL/GenBank/DDBJ databases">
        <title>The deep terrestrial virosphere.</title>
        <authorList>
            <person name="Holmfeldt K."/>
            <person name="Nilsson E."/>
            <person name="Simone D."/>
            <person name="Lopez-Fernandez M."/>
            <person name="Wu X."/>
            <person name="de Brujin I."/>
            <person name="Lundin D."/>
            <person name="Andersson A."/>
            <person name="Bertilsson S."/>
            <person name="Dopson M."/>
        </authorList>
    </citation>
    <scope>NUCLEOTIDE SEQUENCE</scope>
    <source>
        <strain evidence="1">TM448A00882</strain>
        <strain evidence="2">TM448B00508</strain>
    </source>
</reference>
<accession>A0A6H1ZLB1</accession>
<dbReference type="EMBL" id="MT144077">
    <property type="protein sequence ID" value="QJA48262.1"/>
    <property type="molecule type" value="Genomic_DNA"/>
</dbReference>
<proteinExistence type="predicted"/>